<dbReference type="InterPro" id="IPR029063">
    <property type="entry name" value="SAM-dependent_MTases_sf"/>
</dbReference>
<name>A0ABV7ZVQ4_9GAMM</name>
<proteinExistence type="inferred from homology"/>
<dbReference type="RefSeq" id="WP_380692569.1">
    <property type="nucleotide sequence ID" value="NZ_JBHRYR010000002.1"/>
</dbReference>
<keyword evidence="10" id="KW-1185">Reference proteome</keyword>
<evidence type="ECO:0000256" key="2">
    <source>
        <dbReference type="ARBA" id="ARBA00005269"/>
    </source>
</evidence>
<evidence type="ECO:0000256" key="6">
    <source>
        <dbReference type="ARBA" id="ARBA00022679"/>
    </source>
</evidence>
<evidence type="ECO:0000256" key="5">
    <source>
        <dbReference type="ARBA" id="ARBA00022603"/>
    </source>
</evidence>
<evidence type="ECO:0000256" key="1">
    <source>
        <dbReference type="ARBA" id="ARBA00002649"/>
    </source>
</evidence>
<sequence>MGAKAQSKKPQQSDNSLRVTGGELRGRRMRFPVRPGLRPTLERERERLFNWLQFDLAARSILDAFAGSGILGLEALSRSAAHCVFVERDTIASQAIQTTLKEWRCSERGQVVQADFFGWLAHATEPFDVVFLDPPFSEDLFNQALQAVASAPAVRPGALVYLEAPRSFSGFNMAPFTVEKEKASGQLVQCLLRKQAQSEVL</sequence>
<dbReference type="EC" id="2.1.1.171" evidence="3 8"/>
<organism evidence="9 10">
    <name type="scientific">Saccharospirillum mangrovi</name>
    <dbReference type="NCBI Taxonomy" id="2161747"/>
    <lineage>
        <taxon>Bacteria</taxon>
        <taxon>Pseudomonadati</taxon>
        <taxon>Pseudomonadota</taxon>
        <taxon>Gammaproteobacteria</taxon>
        <taxon>Oceanospirillales</taxon>
        <taxon>Saccharospirillaceae</taxon>
        <taxon>Saccharospirillum</taxon>
    </lineage>
</organism>
<dbReference type="PANTHER" id="PTHR43542:SF1">
    <property type="entry name" value="METHYLTRANSFERASE"/>
    <property type="match status" value="1"/>
</dbReference>
<evidence type="ECO:0000256" key="7">
    <source>
        <dbReference type="ARBA" id="ARBA00048326"/>
    </source>
</evidence>
<evidence type="ECO:0000256" key="8">
    <source>
        <dbReference type="PIRNR" id="PIRNR004553"/>
    </source>
</evidence>
<evidence type="ECO:0000313" key="9">
    <source>
        <dbReference type="EMBL" id="MFC3851416.1"/>
    </source>
</evidence>
<dbReference type="PIRSF" id="PIRSF004553">
    <property type="entry name" value="CHP00095"/>
    <property type="match status" value="1"/>
</dbReference>
<keyword evidence="6 8" id="KW-0808">Transferase</keyword>
<dbReference type="InterPro" id="IPR002052">
    <property type="entry name" value="DNA_methylase_N6_adenine_CS"/>
</dbReference>
<dbReference type="CDD" id="cd02440">
    <property type="entry name" value="AdoMet_MTases"/>
    <property type="match status" value="1"/>
</dbReference>
<dbReference type="PANTHER" id="PTHR43542">
    <property type="entry name" value="METHYLTRANSFERASE"/>
    <property type="match status" value="1"/>
</dbReference>
<evidence type="ECO:0000256" key="3">
    <source>
        <dbReference type="ARBA" id="ARBA00012141"/>
    </source>
</evidence>
<comment type="similarity">
    <text evidence="2 8">Belongs to the methyltransferase superfamily. RsmD family.</text>
</comment>
<dbReference type="GO" id="GO:0052913">
    <property type="term" value="F:16S rRNA (guanine(966)-N(2))-methyltransferase activity"/>
    <property type="evidence" value="ECO:0007669"/>
    <property type="project" value="UniProtKB-EC"/>
</dbReference>
<gene>
    <name evidence="9" type="primary">rsmD</name>
    <name evidence="9" type="ORF">ACFOOG_01110</name>
</gene>
<dbReference type="Proteomes" id="UP001595617">
    <property type="component" value="Unassembled WGS sequence"/>
</dbReference>
<comment type="caution">
    <text evidence="9">The sequence shown here is derived from an EMBL/GenBank/DDBJ whole genome shotgun (WGS) entry which is preliminary data.</text>
</comment>
<evidence type="ECO:0000313" key="10">
    <source>
        <dbReference type="Proteomes" id="UP001595617"/>
    </source>
</evidence>
<dbReference type="Pfam" id="PF03602">
    <property type="entry name" value="Cons_hypoth95"/>
    <property type="match status" value="1"/>
</dbReference>
<dbReference type="EMBL" id="JBHRYR010000002">
    <property type="protein sequence ID" value="MFC3851416.1"/>
    <property type="molecule type" value="Genomic_DNA"/>
</dbReference>
<keyword evidence="5 8" id="KW-0489">Methyltransferase</keyword>
<comment type="catalytic activity">
    <reaction evidence="7 8">
        <text>guanosine(966) in 16S rRNA + S-adenosyl-L-methionine = N(2)-methylguanosine(966) in 16S rRNA + S-adenosyl-L-homocysteine + H(+)</text>
        <dbReference type="Rhea" id="RHEA:23548"/>
        <dbReference type="Rhea" id="RHEA-COMP:10211"/>
        <dbReference type="Rhea" id="RHEA-COMP:10212"/>
        <dbReference type="ChEBI" id="CHEBI:15378"/>
        <dbReference type="ChEBI" id="CHEBI:57856"/>
        <dbReference type="ChEBI" id="CHEBI:59789"/>
        <dbReference type="ChEBI" id="CHEBI:74269"/>
        <dbReference type="ChEBI" id="CHEBI:74481"/>
        <dbReference type="EC" id="2.1.1.171"/>
    </reaction>
</comment>
<accession>A0ABV7ZVQ4</accession>
<dbReference type="SUPFAM" id="SSF53335">
    <property type="entry name" value="S-adenosyl-L-methionine-dependent methyltransferases"/>
    <property type="match status" value="1"/>
</dbReference>
<protein>
    <recommendedName>
        <fullName evidence="4 8">Ribosomal RNA small subunit methyltransferase D</fullName>
        <ecNumber evidence="3 8">2.1.1.171</ecNumber>
    </recommendedName>
</protein>
<dbReference type="InterPro" id="IPR004398">
    <property type="entry name" value="RNA_MeTrfase_RsmD"/>
</dbReference>
<dbReference type="PROSITE" id="PS00092">
    <property type="entry name" value="N6_MTASE"/>
    <property type="match status" value="1"/>
</dbReference>
<dbReference type="NCBIfam" id="TIGR00095">
    <property type="entry name" value="16S rRNA (guanine(966)-N(2))-methyltransferase RsmD"/>
    <property type="match status" value="1"/>
</dbReference>
<keyword evidence="8" id="KW-0698">rRNA processing</keyword>
<reference evidence="10" key="1">
    <citation type="journal article" date="2019" name="Int. J. Syst. Evol. Microbiol.">
        <title>The Global Catalogue of Microorganisms (GCM) 10K type strain sequencing project: providing services to taxonomists for standard genome sequencing and annotation.</title>
        <authorList>
            <consortium name="The Broad Institute Genomics Platform"/>
            <consortium name="The Broad Institute Genome Sequencing Center for Infectious Disease"/>
            <person name="Wu L."/>
            <person name="Ma J."/>
        </authorList>
    </citation>
    <scope>NUCLEOTIDE SEQUENCE [LARGE SCALE GENOMIC DNA]</scope>
    <source>
        <strain evidence="10">IBRC 10765</strain>
    </source>
</reference>
<comment type="function">
    <text evidence="1 8">Specifically methylates the guanine in position 966 of 16S rRNA in the assembled 30S particle.</text>
</comment>
<keyword evidence="8" id="KW-0949">S-adenosyl-L-methionine</keyword>
<dbReference type="Gene3D" id="3.40.50.150">
    <property type="entry name" value="Vaccinia Virus protein VP39"/>
    <property type="match status" value="1"/>
</dbReference>
<evidence type="ECO:0000256" key="4">
    <source>
        <dbReference type="ARBA" id="ARBA00013682"/>
    </source>
</evidence>